<sequence>MDKPSFVISPEEAESAANRNSASQFSSSSRRLRNPSLSHQSPNSTWQPSDSDLLRSQCRVPRSPSPPLNPRRAIPRHQPHPQRRASSPSLRRLRRTVWTLPSIASSDDIAEMRFQCLPLPLTKRKNKKRTLK</sequence>
<protein>
    <submittedName>
        <fullName evidence="2">Uncharacterized protein</fullName>
    </submittedName>
</protein>
<feature type="region of interest" description="Disordered" evidence="1">
    <location>
        <begin position="1"/>
        <end position="92"/>
    </location>
</feature>
<feature type="compositionally biased region" description="Basic residues" evidence="1">
    <location>
        <begin position="73"/>
        <end position="83"/>
    </location>
</feature>
<comment type="caution">
    <text evidence="2">The sequence shown here is derived from an EMBL/GenBank/DDBJ whole genome shotgun (WGS) entry which is preliminary data.</text>
</comment>
<accession>A0ABQ7XNS3</accession>
<feature type="compositionally biased region" description="Polar residues" evidence="1">
    <location>
        <begin position="39"/>
        <end position="50"/>
    </location>
</feature>
<name>A0ABQ7XNS3_BRANA</name>
<dbReference type="Proteomes" id="UP000824890">
    <property type="component" value="Unassembled WGS sequence"/>
</dbReference>
<gene>
    <name evidence="2" type="ORF">HID58_085330</name>
</gene>
<feature type="compositionally biased region" description="Low complexity" evidence="1">
    <location>
        <begin position="15"/>
        <end position="38"/>
    </location>
</feature>
<evidence type="ECO:0000313" key="3">
    <source>
        <dbReference type="Proteomes" id="UP000824890"/>
    </source>
</evidence>
<dbReference type="EMBL" id="JAGKQM010000019">
    <property type="protein sequence ID" value="KAH0857069.1"/>
    <property type="molecule type" value="Genomic_DNA"/>
</dbReference>
<proteinExistence type="predicted"/>
<keyword evidence="3" id="KW-1185">Reference proteome</keyword>
<reference evidence="2 3" key="1">
    <citation type="submission" date="2021-05" db="EMBL/GenBank/DDBJ databases">
        <title>Genome Assembly of Synthetic Allotetraploid Brassica napus Reveals Homoeologous Exchanges between Subgenomes.</title>
        <authorList>
            <person name="Davis J.T."/>
        </authorList>
    </citation>
    <scope>NUCLEOTIDE SEQUENCE [LARGE SCALE GENOMIC DNA]</scope>
    <source>
        <strain evidence="3">cv. Da-Ae</strain>
        <tissue evidence="2">Seedling</tissue>
    </source>
</reference>
<evidence type="ECO:0000313" key="2">
    <source>
        <dbReference type="EMBL" id="KAH0857069.1"/>
    </source>
</evidence>
<evidence type="ECO:0000256" key="1">
    <source>
        <dbReference type="SAM" id="MobiDB-lite"/>
    </source>
</evidence>
<organism evidence="2 3">
    <name type="scientific">Brassica napus</name>
    <name type="common">Rape</name>
    <dbReference type="NCBI Taxonomy" id="3708"/>
    <lineage>
        <taxon>Eukaryota</taxon>
        <taxon>Viridiplantae</taxon>
        <taxon>Streptophyta</taxon>
        <taxon>Embryophyta</taxon>
        <taxon>Tracheophyta</taxon>
        <taxon>Spermatophyta</taxon>
        <taxon>Magnoliopsida</taxon>
        <taxon>eudicotyledons</taxon>
        <taxon>Gunneridae</taxon>
        <taxon>Pentapetalae</taxon>
        <taxon>rosids</taxon>
        <taxon>malvids</taxon>
        <taxon>Brassicales</taxon>
        <taxon>Brassicaceae</taxon>
        <taxon>Brassiceae</taxon>
        <taxon>Brassica</taxon>
    </lineage>
</organism>